<evidence type="ECO:0000313" key="3">
    <source>
        <dbReference type="Proteomes" id="UP000468901"/>
    </source>
</evidence>
<dbReference type="AlphaFoldDB" id="A0A6N6VGN1"/>
<dbReference type="PANTHER" id="PTHR46623:SF6">
    <property type="entry name" value="ALPHA_BETA-HYDROLASES SUPERFAMILY PROTEIN"/>
    <property type="match status" value="1"/>
</dbReference>
<dbReference type="Pfam" id="PF01738">
    <property type="entry name" value="DLH"/>
    <property type="match status" value="1"/>
</dbReference>
<dbReference type="EMBL" id="WESC01000010">
    <property type="protein sequence ID" value="KAB7739452.1"/>
    <property type="molecule type" value="Genomic_DNA"/>
</dbReference>
<evidence type="ECO:0000313" key="2">
    <source>
        <dbReference type="EMBL" id="KAB7739452.1"/>
    </source>
</evidence>
<reference evidence="2 3" key="1">
    <citation type="submission" date="2019-09" db="EMBL/GenBank/DDBJ databases">
        <title>Parvibaculum sedimenti sp. nov., isolated from sediment.</title>
        <authorList>
            <person name="Wang Y."/>
        </authorList>
    </citation>
    <scope>NUCLEOTIDE SEQUENCE [LARGE SCALE GENOMIC DNA]</scope>
    <source>
        <strain evidence="2 3">HXT-9</strain>
    </source>
</reference>
<accession>A0A6N6VGN1</accession>
<organism evidence="2 3">
    <name type="scientific">Parvibaculum sedimenti</name>
    <dbReference type="NCBI Taxonomy" id="2608632"/>
    <lineage>
        <taxon>Bacteria</taxon>
        <taxon>Pseudomonadati</taxon>
        <taxon>Pseudomonadota</taxon>
        <taxon>Alphaproteobacteria</taxon>
        <taxon>Hyphomicrobiales</taxon>
        <taxon>Parvibaculaceae</taxon>
        <taxon>Parvibaculum</taxon>
    </lineage>
</organism>
<keyword evidence="2" id="KW-0378">Hydrolase</keyword>
<dbReference type="Proteomes" id="UP000468901">
    <property type="component" value="Unassembled WGS sequence"/>
</dbReference>
<evidence type="ECO:0000259" key="1">
    <source>
        <dbReference type="Pfam" id="PF01738"/>
    </source>
</evidence>
<dbReference type="PANTHER" id="PTHR46623">
    <property type="entry name" value="CARBOXYMETHYLENEBUTENOLIDASE-RELATED"/>
    <property type="match status" value="1"/>
</dbReference>
<proteinExistence type="predicted"/>
<name>A0A6N6VGN1_9HYPH</name>
<dbReference type="InterPro" id="IPR029058">
    <property type="entry name" value="AB_hydrolase_fold"/>
</dbReference>
<dbReference type="InterPro" id="IPR002925">
    <property type="entry name" value="Dienelactn_hydro"/>
</dbReference>
<feature type="domain" description="Dienelactone hydrolase" evidence="1">
    <location>
        <begin position="20"/>
        <end position="224"/>
    </location>
</feature>
<dbReference type="GO" id="GO:0016787">
    <property type="term" value="F:hydrolase activity"/>
    <property type="evidence" value="ECO:0007669"/>
    <property type="project" value="UniProtKB-KW"/>
</dbReference>
<gene>
    <name evidence="2" type="ORF">F2P47_12075</name>
</gene>
<dbReference type="Gene3D" id="3.40.50.1820">
    <property type="entry name" value="alpha/beta hydrolase"/>
    <property type="match status" value="1"/>
</dbReference>
<dbReference type="SUPFAM" id="SSF53474">
    <property type="entry name" value="alpha/beta-Hydrolases"/>
    <property type="match status" value="1"/>
</dbReference>
<dbReference type="InterPro" id="IPR051049">
    <property type="entry name" value="Dienelactone_hydrolase-like"/>
</dbReference>
<protein>
    <submittedName>
        <fullName evidence="2">Dienelactone hydrolase family protein</fullName>
    </submittedName>
</protein>
<dbReference type="RefSeq" id="WP_152216624.1">
    <property type="nucleotide sequence ID" value="NZ_WESC01000010.1"/>
</dbReference>
<sequence>MSHKGKMITLKSGDGADILAYHVNAEGTRKGGLVLIMEIFGVTDHIKDLCDGYAARGYDVVSPQLYDRQVKDFKATYAQEDIQKSLEYRAKNPIENTVMDVQASVDKLRADGNKKVFITGYCYGGTVAWVAACRVKGLDAAACYYGGAIKDFLDETPKCPTINHFGEKDHSIPMDVVEKIKAAHPEVPSYVYDADHGFNSDRRNNYDKAAAELALKRTLELFEKA</sequence>
<comment type="caution">
    <text evidence="2">The sequence shown here is derived from an EMBL/GenBank/DDBJ whole genome shotgun (WGS) entry which is preliminary data.</text>
</comment>
<keyword evidence="3" id="KW-1185">Reference proteome</keyword>